<protein>
    <submittedName>
        <fullName evidence="2">Uncharacterized protein</fullName>
    </submittedName>
</protein>
<reference evidence="2 3" key="1">
    <citation type="submission" date="2024-02" db="EMBL/GenBank/DDBJ databases">
        <title>De novo assembly and annotation of 12 fungi associated with fruit tree decline syndrome in Ontario, Canada.</title>
        <authorList>
            <person name="Sulman M."/>
            <person name="Ellouze W."/>
            <person name="Ilyukhin E."/>
        </authorList>
    </citation>
    <scope>NUCLEOTIDE SEQUENCE [LARGE SCALE GENOMIC DNA]</scope>
    <source>
        <strain evidence="2 3">M169</strain>
    </source>
</reference>
<feature type="region of interest" description="Disordered" evidence="1">
    <location>
        <begin position="25"/>
        <end position="46"/>
    </location>
</feature>
<evidence type="ECO:0000313" key="3">
    <source>
        <dbReference type="Proteomes" id="UP001430848"/>
    </source>
</evidence>
<dbReference type="EMBL" id="JAKNSF020000002">
    <property type="protein sequence ID" value="KAK7741364.1"/>
    <property type="molecule type" value="Genomic_DNA"/>
</dbReference>
<keyword evidence="3" id="KW-1185">Reference proteome</keyword>
<feature type="region of interest" description="Disordered" evidence="1">
    <location>
        <begin position="59"/>
        <end position="197"/>
    </location>
</feature>
<evidence type="ECO:0000313" key="2">
    <source>
        <dbReference type="EMBL" id="KAK7741364.1"/>
    </source>
</evidence>
<gene>
    <name evidence="2" type="ORF">SLS63_000918</name>
</gene>
<feature type="compositionally biased region" description="Polar residues" evidence="1">
    <location>
        <begin position="27"/>
        <end position="40"/>
    </location>
</feature>
<proteinExistence type="predicted"/>
<comment type="caution">
    <text evidence="2">The sequence shown here is derived from an EMBL/GenBank/DDBJ whole genome shotgun (WGS) entry which is preliminary data.</text>
</comment>
<dbReference type="Proteomes" id="UP001430848">
    <property type="component" value="Unassembled WGS sequence"/>
</dbReference>
<sequence length="197" mass="20787">MSNNPNDPDSPSSAISKKARVAHWITGGTNRGPSTMSSFSRMARDRNDIKKATEAWALSRERGLSEHQGQWGRSGMPGALDQARGTAPRPRRMALIRWFREGGGGGDGRRADPEDAAGQPEMQQRGRQGQPQTGPAEGDTEDDIYGAGDDNMGPRAEGGNTGDGDTIAGISTDDAPGQQQTGEGGNGQHQEGPARHA</sequence>
<feature type="compositionally biased region" description="Low complexity" evidence="1">
    <location>
        <begin position="116"/>
        <end position="135"/>
    </location>
</feature>
<organism evidence="2 3">
    <name type="scientific">Diaporthe eres</name>
    <name type="common">Phomopsis oblonga</name>
    <dbReference type="NCBI Taxonomy" id="83184"/>
    <lineage>
        <taxon>Eukaryota</taxon>
        <taxon>Fungi</taxon>
        <taxon>Dikarya</taxon>
        <taxon>Ascomycota</taxon>
        <taxon>Pezizomycotina</taxon>
        <taxon>Sordariomycetes</taxon>
        <taxon>Sordariomycetidae</taxon>
        <taxon>Diaporthales</taxon>
        <taxon>Diaporthaceae</taxon>
        <taxon>Diaporthe</taxon>
        <taxon>Diaporthe eres species complex</taxon>
    </lineage>
</organism>
<evidence type="ECO:0000256" key="1">
    <source>
        <dbReference type="SAM" id="MobiDB-lite"/>
    </source>
</evidence>
<accession>A0ABR1PNM8</accession>
<name>A0ABR1PNM8_DIAER</name>